<protein>
    <submittedName>
        <fullName evidence="1">Uncharacterized protein</fullName>
    </submittedName>
</protein>
<evidence type="ECO:0000313" key="1">
    <source>
        <dbReference type="EMBL" id="GHE25997.1"/>
    </source>
</evidence>
<dbReference type="OrthoDB" id="5999392at2"/>
<accession>A0A918YV06</accession>
<proteinExistence type="predicted"/>
<evidence type="ECO:0000313" key="2">
    <source>
        <dbReference type="Proteomes" id="UP000636453"/>
    </source>
</evidence>
<organism evidence="1 2">
    <name type="scientific">Vulcaniibacterium thermophilum</name>
    <dbReference type="NCBI Taxonomy" id="1169913"/>
    <lineage>
        <taxon>Bacteria</taxon>
        <taxon>Pseudomonadati</taxon>
        <taxon>Pseudomonadota</taxon>
        <taxon>Gammaproteobacteria</taxon>
        <taxon>Lysobacterales</taxon>
        <taxon>Lysobacteraceae</taxon>
        <taxon>Vulcaniibacterium</taxon>
    </lineage>
</organism>
<sequence>MNDHDTPLPDALRWQLRALRQPREPERDLWPGIAARLTPQAQAAAVRRRPQWPFALAATLAIAAAGAWFWRDAAPVATPALAEAPLQREADMLTLQYQAALRQLPPAEASAPPLRQAMDELDRSASLIRGALQRDPDSPLLLQQLRRTYTQRLALAQRQVYS</sequence>
<comment type="caution">
    <text evidence="1">The sequence shown here is derived from an EMBL/GenBank/DDBJ whole genome shotgun (WGS) entry which is preliminary data.</text>
</comment>
<dbReference type="AlphaFoldDB" id="A0A918YV06"/>
<gene>
    <name evidence="1" type="ORF">GCM10007167_03810</name>
</gene>
<reference evidence="1" key="2">
    <citation type="submission" date="2020-09" db="EMBL/GenBank/DDBJ databases">
        <authorList>
            <person name="Sun Q."/>
            <person name="Kim S."/>
        </authorList>
    </citation>
    <scope>NUCLEOTIDE SEQUENCE</scope>
    <source>
        <strain evidence="1">KCTC 32020</strain>
    </source>
</reference>
<dbReference type="EMBL" id="BNCF01000001">
    <property type="protein sequence ID" value="GHE25997.1"/>
    <property type="molecule type" value="Genomic_DNA"/>
</dbReference>
<reference evidence="1" key="1">
    <citation type="journal article" date="2014" name="Int. J. Syst. Evol. Microbiol.">
        <title>Complete genome sequence of Corynebacterium casei LMG S-19264T (=DSM 44701T), isolated from a smear-ripened cheese.</title>
        <authorList>
            <consortium name="US DOE Joint Genome Institute (JGI-PGF)"/>
            <person name="Walter F."/>
            <person name="Albersmeier A."/>
            <person name="Kalinowski J."/>
            <person name="Ruckert C."/>
        </authorList>
    </citation>
    <scope>NUCLEOTIDE SEQUENCE</scope>
    <source>
        <strain evidence="1">KCTC 32020</strain>
    </source>
</reference>
<name>A0A918YV06_9GAMM</name>
<keyword evidence="2" id="KW-1185">Reference proteome</keyword>
<dbReference type="RefSeq" id="WP_146475350.1">
    <property type="nucleotide sequence ID" value="NZ_BNCF01000001.1"/>
</dbReference>
<dbReference type="Proteomes" id="UP000636453">
    <property type="component" value="Unassembled WGS sequence"/>
</dbReference>